<dbReference type="Proteomes" id="UP000280296">
    <property type="component" value="Unassembled WGS sequence"/>
</dbReference>
<gene>
    <name evidence="1" type="ORF">TsocGM_22300</name>
</gene>
<reference evidence="1 2" key="1">
    <citation type="submission" date="2018-12" db="EMBL/GenBank/DDBJ databases">
        <authorList>
            <person name="Toschakov S.V."/>
        </authorList>
    </citation>
    <scope>NUCLEOTIDE SEQUENCE [LARGE SCALE GENOMIC DNA]</scope>
    <source>
        <strain evidence="1 2">GM2012</strain>
    </source>
</reference>
<evidence type="ECO:0000313" key="1">
    <source>
        <dbReference type="EMBL" id="RUL83387.1"/>
    </source>
</evidence>
<accession>A0A432ME25</accession>
<comment type="caution">
    <text evidence="1">The sequence shown here is derived from an EMBL/GenBank/DDBJ whole genome shotgun (WGS) entry which is preliminary data.</text>
</comment>
<dbReference type="EMBL" id="RYZH01000061">
    <property type="protein sequence ID" value="RUL83387.1"/>
    <property type="molecule type" value="Genomic_DNA"/>
</dbReference>
<evidence type="ECO:0000313" key="2">
    <source>
        <dbReference type="Proteomes" id="UP000280296"/>
    </source>
</evidence>
<proteinExistence type="predicted"/>
<name>A0A432ME25_9BACT</name>
<organism evidence="1 2">
    <name type="scientific">Tautonia sociabilis</name>
    <dbReference type="NCBI Taxonomy" id="2080755"/>
    <lineage>
        <taxon>Bacteria</taxon>
        <taxon>Pseudomonadati</taxon>
        <taxon>Planctomycetota</taxon>
        <taxon>Planctomycetia</taxon>
        <taxon>Isosphaerales</taxon>
        <taxon>Isosphaeraceae</taxon>
        <taxon>Tautonia</taxon>
    </lineage>
</organism>
<evidence type="ECO:0008006" key="3">
    <source>
        <dbReference type="Google" id="ProtNLM"/>
    </source>
</evidence>
<dbReference type="OrthoDB" id="290971at2"/>
<protein>
    <recommendedName>
        <fullName evidence="3">GH10 domain-containing protein</fullName>
    </recommendedName>
</protein>
<keyword evidence="2" id="KW-1185">Reference proteome</keyword>
<dbReference type="AlphaFoldDB" id="A0A432ME25"/>
<dbReference type="SUPFAM" id="SSF51445">
    <property type="entry name" value="(Trans)glycosidases"/>
    <property type="match status" value="1"/>
</dbReference>
<dbReference type="Gene3D" id="3.20.20.80">
    <property type="entry name" value="Glycosidases"/>
    <property type="match status" value="1"/>
</dbReference>
<reference evidence="1 2" key="2">
    <citation type="submission" date="2019-01" db="EMBL/GenBank/DDBJ databases">
        <title>Tautonia sociabilis, a novel thermotolerant planctomycete of Isosphaeraceae family, isolated from a 4000 m deep subterranean habitat.</title>
        <authorList>
            <person name="Kovaleva O.L."/>
            <person name="Elcheninov A.G."/>
            <person name="Van Heerden E."/>
            <person name="Toshchakov S.V."/>
            <person name="Novikov A."/>
            <person name="Bonch-Osmolovskaya E.A."/>
            <person name="Kublanov I.V."/>
        </authorList>
    </citation>
    <scope>NUCLEOTIDE SEQUENCE [LARGE SCALE GENOMIC DNA]</scope>
    <source>
        <strain evidence="1 2">GM2012</strain>
    </source>
</reference>
<sequence>MGVMKFRLTPPELSERLPELRRGYFTGLDRTPEAVSLDLRPGLLVCHRDSPDSGRLHVPFPVQGFGMPFVSTATLGQRPTPYNLAVELARGKLNDIRGQAGDWRHLGLQLPEEVDQALAEARHAFSRAATSGDPERASESAQECLAASFRAGEGLTAAYTDQVIRKRLEHSSKLPTLLGCGLNADPAGAPWADSLAGAVNAARVRCSWAELAPTEGTFRWESLDAQIAWCQEHNLLPMAGPLLEFRPSALPDWLWLWSGDVEAIGSMALDLVRQAVSRYKGRLGNWHLVARPGTADVLGMNEEDQIRLAARCSQEAHRIDPVTPLIVDLDRPWAEWLGSSPYRIGPLHVADSLSRAEIGLAGVGLEVAPGYGPPGSHLRDLFEFSRLLDLFALLNQPLYVTISLPSASGEDPAAAPDGELDPRQWPGSPTEQMQLEMASRWISLAVAKPYVRAVIWSHASDAAPHLYAHAGLFRPDHSPKPLLPWLRKFRETYLV</sequence>
<dbReference type="InterPro" id="IPR017853">
    <property type="entry name" value="GH"/>
</dbReference>